<dbReference type="OrthoDB" id="272672at2759"/>
<sequence>MFEVKSTESSPLLPTPITVFTGFLGSGKTTIILNILKSLPKGYNLVLLKNEFGDAETDSALAKESNLMVTEMTNGCLCCVLVGQMKNALIEIKEKYNPDRIIVETSGSAFPAPIAWQIRQMKDLGFRLDSIMTVIDCKNFMGYEDTSYTAKLQAKYTDLILLNKVELVTERELDIVIDAVNELNTDTAKINVYSGCTPPLDLVFGVDTNLFQADSYDDEKNDSKLGDHMDDKSHSKNEVDLIEVSMPLYSGDSGSASDSSKITDNNLENANKCTTTCGYSLSKLNDFLLKLPTEDVYRVKGIILVSASLQEIRKYVENFPEFIQTALERKPQISDDSDSSDSSPKKISIPEGNPQLIDLLSNATRDGDSVASINKEFDILCILNFAFGRYVLTPVTSKSSLETLKSTKLKLVFMGSHLFQYQKPISSHFNLDTSKITTFFRK</sequence>
<dbReference type="SUPFAM" id="SSF52540">
    <property type="entry name" value="P-loop containing nucleoside triphosphate hydrolases"/>
    <property type="match status" value="1"/>
</dbReference>
<reference evidence="4" key="1">
    <citation type="submission" date="2017-01" db="EMBL/GenBank/DDBJ databases">
        <authorList>
            <person name="Wang Y."/>
            <person name="White M."/>
            <person name="Kvist S."/>
            <person name="Moncalvo J.-M."/>
        </authorList>
    </citation>
    <scope>NUCLEOTIDE SEQUENCE [LARGE SCALE GENOMIC DNA]</scope>
    <source>
        <strain evidence="4">ID-206-W2</strain>
    </source>
</reference>
<dbReference type="EMBL" id="LSSM01000529">
    <property type="protein sequence ID" value="OMJ28615.1"/>
    <property type="molecule type" value="Genomic_DNA"/>
</dbReference>
<evidence type="ECO:0000256" key="1">
    <source>
        <dbReference type="SAM" id="MobiDB-lite"/>
    </source>
</evidence>
<dbReference type="InterPro" id="IPR003495">
    <property type="entry name" value="CobW/HypB/UreG_nucleotide-bd"/>
</dbReference>
<comment type="caution">
    <text evidence="3">The sequence shown here is derived from an EMBL/GenBank/DDBJ whole genome shotgun (WGS) entry which is preliminary data.</text>
</comment>
<evidence type="ECO:0000313" key="3">
    <source>
        <dbReference type="EMBL" id="OMJ28615.1"/>
    </source>
</evidence>
<dbReference type="InterPro" id="IPR027417">
    <property type="entry name" value="P-loop_NTPase"/>
</dbReference>
<dbReference type="Pfam" id="PF02492">
    <property type="entry name" value="cobW"/>
    <property type="match status" value="1"/>
</dbReference>
<feature type="domain" description="CobW/HypB/UreG nucleotide-binding" evidence="2">
    <location>
        <begin position="16"/>
        <end position="186"/>
    </location>
</feature>
<feature type="compositionally biased region" description="Low complexity" evidence="1">
    <location>
        <begin position="340"/>
        <end position="350"/>
    </location>
</feature>
<gene>
    <name evidence="3" type="ORF">AYI69_g1915</name>
</gene>
<dbReference type="Gene3D" id="3.40.50.300">
    <property type="entry name" value="P-loop containing nucleotide triphosphate hydrolases"/>
    <property type="match status" value="1"/>
</dbReference>
<keyword evidence="4" id="KW-1185">Reference proteome</keyword>
<dbReference type="InterPro" id="IPR051316">
    <property type="entry name" value="Zinc-reg_GTPase_activator"/>
</dbReference>
<proteinExistence type="predicted"/>
<accession>A0A1R1YP55</accession>
<dbReference type="CDD" id="cd03112">
    <property type="entry name" value="CobW-like"/>
    <property type="match status" value="1"/>
</dbReference>
<dbReference type="Proteomes" id="UP000187429">
    <property type="component" value="Unassembled WGS sequence"/>
</dbReference>
<evidence type="ECO:0000313" key="4">
    <source>
        <dbReference type="Proteomes" id="UP000187429"/>
    </source>
</evidence>
<evidence type="ECO:0000259" key="2">
    <source>
        <dbReference type="Pfam" id="PF02492"/>
    </source>
</evidence>
<dbReference type="GO" id="GO:0005737">
    <property type="term" value="C:cytoplasm"/>
    <property type="evidence" value="ECO:0007669"/>
    <property type="project" value="TreeGrafter"/>
</dbReference>
<feature type="region of interest" description="Disordered" evidence="1">
    <location>
        <begin position="330"/>
        <end position="352"/>
    </location>
</feature>
<dbReference type="AlphaFoldDB" id="A0A1R1YP55"/>
<name>A0A1R1YP55_9FUNG</name>
<organism evidence="3 4">
    <name type="scientific">Smittium culicis</name>
    <dbReference type="NCBI Taxonomy" id="133412"/>
    <lineage>
        <taxon>Eukaryota</taxon>
        <taxon>Fungi</taxon>
        <taxon>Fungi incertae sedis</taxon>
        <taxon>Zoopagomycota</taxon>
        <taxon>Kickxellomycotina</taxon>
        <taxon>Harpellomycetes</taxon>
        <taxon>Harpellales</taxon>
        <taxon>Legeriomycetaceae</taxon>
        <taxon>Smittium</taxon>
    </lineage>
</organism>
<dbReference type="PANTHER" id="PTHR13748">
    <property type="entry name" value="COBW-RELATED"/>
    <property type="match status" value="1"/>
</dbReference>
<protein>
    <submittedName>
        <fullName evidence="3">COBW domain-containing protein</fullName>
    </submittedName>
</protein>
<dbReference type="PANTHER" id="PTHR13748:SF62">
    <property type="entry name" value="COBW DOMAIN-CONTAINING PROTEIN"/>
    <property type="match status" value="1"/>
</dbReference>